<comment type="caution">
    <text evidence="1">The sequence shown here is derived from an EMBL/GenBank/DDBJ whole genome shotgun (WGS) entry which is preliminary data.</text>
</comment>
<reference evidence="1" key="1">
    <citation type="submission" date="2019-04" db="EMBL/GenBank/DDBJ databases">
        <title>Microbes associate with the intestines of laboratory mice.</title>
        <authorList>
            <person name="Navarre W."/>
            <person name="Wong E."/>
            <person name="Huang K."/>
            <person name="Tropini C."/>
            <person name="Ng K."/>
            <person name="Yu B."/>
        </authorList>
    </citation>
    <scope>NUCLEOTIDE SEQUENCE</scope>
    <source>
        <strain evidence="1">NM72_1-8</strain>
    </source>
</reference>
<organism evidence="1 2">
    <name type="scientific">Hominisplanchenecus murintestinalis</name>
    <dbReference type="NCBI Taxonomy" id="2941517"/>
    <lineage>
        <taxon>Bacteria</taxon>
        <taxon>Bacillati</taxon>
        <taxon>Bacillota</taxon>
        <taxon>Clostridia</taxon>
        <taxon>Lachnospirales</taxon>
        <taxon>Lachnospiraceae</taxon>
        <taxon>Hominisplanchenecus</taxon>
    </lineage>
</organism>
<protein>
    <submittedName>
        <fullName evidence="1">16S rRNA (Guanine(527)-N(7))-methyltransferase RsmG</fullName>
    </submittedName>
</protein>
<sequence>MESQVLKSGCEKLGIFLNEKQESQFIEYYKMLIEWNQVMNLTAITEYDEVMQKHFVDSLSLVKGIDISSCETLIDIGTGAGFPGIPLKIVFPHLKIVLLDSLGKRVKFLNAVVGKLGLDNSIAIHGRAEDFSRQKEYREKFDICVSRAVANLSSLSEYCIPYVKVGGTFISYKSGAVEGELKNAQKAISILGGEEKQTLKFVLPDSDIERALVIIQKKEETPRKYPRKAGVPGKEPL</sequence>
<evidence type="ECO:0000313" key="2">
    <source>
        <dbReference type="Proteomes" id="UP000307720"/>
    </source>
</evidence>
<keyword evidence="2" id="KW-1185">Reference proteome</keyword>
<dbReference type="EMBL" id="SRZB01000041">
    <property type="protein sequence ID" value="TGX97002.1"/>
    <property type="molecule type" value="Genomic_DNA"/>
</dbReference>
<name>A0AC61QWM1_9FIRM</name>
<dbReference type="Proteomes" id="UP000307720">
    <property type="component" value="Unassembled WGS sequence"/>
</dbReference>
<accession>A0AC61QWM1</accession>
<gene>
    <name evidence="1" type="primary">rsmG</name>
    <name evidence="1" type="ORF">E5357_14200</name>
</gene>
<evidence type="ECO:0000313" key="1">
    <source>
        <dbReference type="EMBL" id="TGX97002.1"/>
    </source>
</evidence>
<proteinExistence type="predicted"/>